<dbReference type="InterPro" id="IPR012902">
    <property type="entry name" value="N_methyl_site"/>
</dbReference>
<evidence type="ECO:0000313" key="13">
    <source>
        <dbReference type="EMBL" id="AXA68623.1"/>
    </source>
</evidence>
<keyword evidence="8 11" id="KW-0472">Membrane</keyword>
<dbReference type="NCBIfam" id="TIGR02532">
    <property type="entry name" value="IV_pilin_GFxxxE"/>
    <property type="match status" value="1"/>
</dbReference>
<dbReference type="RefSeq" id="WP_208692776.1">
    <property type="nucleotide sequence ID" value="NZ_CP022198.1"/>
</dbReference>
<evidence type="ECO:0000256" key="6">
    <source>
        <dbReference type="ARBA" id="ARBA00022692"/>
    </source>
</evidence>
<dbReference type="Proteomes" id="UP000250579">
    <property type="component" value="Chromosome"/>
</dbReference>
<evidence type="ECO:0000256" key="7">
    <source>
        <dbReference type="ARBA" id="ARBA00022989"/>
    </source>
</evidence>
<evidence type="ECO:0000256" key="1">
    <source>
        <dbReference type="ARBA" id="ARBA00004377"/>
    </source>
</evidence>
<evidence type="ECO:0000256" key="9">
    <source>
        <dbReference type="ARBA" id="ARBA00025772"/>
    </source>
</evidence>
<dbReference type="SUPFAM" id="SSF54523">
    <property type="entry name" value="Pili subunits"/>
    <property type="match status" value="1"/>
</dbReference>
<dbReference type="GO" id="GO:0015627">
    <property type="term" value="C:type II protein secretion system complex"/>
    <property type="evidence" value="ECO:0007669"/>
    <property type="project" value="InterPro"/>
</dbReference>
<protein>
    <recommendedName>
        <fullName evidence="2">Type II secretion system protein H</fullName>
    </recommendedName>
    <alternativeName>
        <fullName evidence="10">General secretion pathway protein H</fullName>
    </alternativeName>
</protein>
<dbReference type="EMBL" id="CP022198">
    <property type="protein sequence ID" value="AXA68623.1"/>
    <property type="molecule type" value="Genomic_DNA"/>
</dbReference>
<evidence type="ECO:0000256" key="8">
    <source>
        <dbReference type="ARBA" id="ARBA00023136"/>
    </source>
</evidence>
<evidence type="ECO:0000256" key="10">
    <source>
        <dbReference type="ARBA" id="ARBA00030775"/>
    </source>
</evidence>
<evidence type="ECO:0000256" key="3">
    <source>
        <dbReference type="ARBA" id="ARBA00022475"/>
    </source>
</evidence>
<keyword evidence="3" id="KW-1003">Cell membrane</keyword>
<keyword evidence="4" id="KW-0488">Methylation</keyword>
<name>A0A2Z5AE99_9PSED</name>
<sequence>MRTQYGFTLIETLVALAILAIVISIAAPSFTRTLQSNRAAVMSNELLGAMQIARSEALKRRADVTLCRRNIAGDACENGTDWTAGWLMIQGANVIRIWEPTTGITLTGLVNGVTYRSTGLTTLTAAQSFSIETPSCRRTVSVSLTGNAFVNQNGCQSP</sequence>
<comment type="subcellular location">
    <subcellularLocation>
        <location evidence="1">Cell inner membrane</location>
        <topology evidence="1">Single-pass membrane protein</topology>
    </subcellularLocation>
</comment>
<dbReference type="InterPro" id="IPR045584">
    <property type="entry name" value="Pilin-like"/>
</dbReference>
<organism evidence="13 14">
    <name type="scientific">Pseudomonas oryzihabitans</name>
    <dbReference type="NCBI Taxonomy" id="47885"/>
    <lineage>
        <taxon>Bacteria</taxon>
        <taxon>Pseudomonadati</taxon>
        <taxon>Pseudomonadota</taxon>
        <taxon>Gammaproteobacteria</taxon>
        <taxon>Pseudomonadales</taxon>
        <taxon>Pseudomonadaceae</taxon>
        <taxon>Pseudomonas</taxon>
    </lineage>
</organism>
<comment type="similarity">
    <text evidence="9">Belongs to the GSP H family.</text>
</comment>
<dbReference type="Pfam" id="PF12019">
    <property type="entry name" value="GspH"/>
    <property type="match status" value="1"/>
</dbReference>
<dbReference type="Pfam" id="PF07963">
    <property type="entry name" value="N_methyl"/>
    <property type="match status" value="1"/>
</dbReference>
<accession>A0A2Z5AE99</accession>
<evidence type="ECO:0000256" key="4">
    <source>
        <dbReference type="ARBA" id="ARBA00022481"/>
    </source>
</evidence>
<keyword evidence="5" id="KW-0997">Cell inner membrane</keyword>
<dbReference type="AlphaFoldDB" id="A0A2Z5AE99"/>
<keyword evidence="6 11" id="KW-0812">Transmembrane</keyword>
<reference evidence="13 14" key="1">
    <citation type="submission" date="2017-06" db="EMBL/GenBank/DDBJ databases">
        <title>Evolution towards high GC content and high-temperature stress adaptation in endophytic Pseudomonas oryzihabitans impacted its plant-growth promoting traits.</title>
        <authorList>
            <person name="Nascimento F.X."/>
        </authorList>
    </citation>
    <scope>NUCLEOTIDE SEQUENCE [LARGE SCALE GENOMIC DNA]</scope>
    <source>
        <strain evidence="13 14">MS8</strain>
    </source>
</reference>
<evidence type="ECO:0000256" key="11">
    <source>
        <dbReference type="SAM" id="Phobius"/>
    </source>
</evidence>
<gene>
    <name evidence="13" type="ORF">CE139_23410</name>
</gene>
<dbReference type="GO" id="GO:0005886">
    <property type="term" value="C:plasma membrane"/>
    <property type="evidence" value="ECO:0007669"/>
    <property type="project" value="UniProtKB-SubCell"/>
</dbReference>
<dbReference type="GO" id="GO:0015628">
    <property type="term" value="P:protein secretion by the type II secretion system"/>
    <property type="evidence" value="ECO:0007669"/>
    <property type="project" value="InterPro"/>
</dbReference>
<evidence type="ECO:0000313" key="14">
    <source>
        <dbReference type="Proteomes" id="UP000250579"/>
    </source>
</evidence>
<evidence type="ECO:0000256" key="5">
    <source>
        <dbReference type="ARBA" id="ARBA00022519"/>
    </source>
</evidence>
<evidence type="ECO:0000256" key="2">
    <source>
        <dbReference type="ARBA" id="ARBA00021549"/>
    </source>
</evidence>
<evidence type="ECO:0000259" key="12">
    <source>
        <dbReference type="Pfam" id="PF12019"/>
    </source>
</evidence>
<dbReference type="Gene3D" id="3.55.40.10">
    <property type="entry name" value="minor pseudopilin epsh domain"/>
    <property type="match status" value="1"/>
</dbReference>
<proteinExistence type="inferred from homology"/>
<feature type="domain" description="General secretion pathway GspH" evidence="12">
    <location>
        <begin position="44"/>
        <end position="146"/>
    </location>
</feature>
<dbReference type="InterPro" id="IPR022346">
    <property type="entry name" value="T2SS_GspH"/>
</dbReference>
<keyword evidence="7 11" id="KW-1133">Transmembrane helix</keyword>
<feature type="transmembrane region" description="Helical" evidence="11">
    <location>
        <begin position="7"/>
        <end position="27"/>
    </location>
</feature>